<keyword evidence="4" id="KW-1185">Reference proteome</keyword>
<evidence type="ECO:0000313" key="4">
    <source>
        <dbReference type="Proteomes" id="UP001595699"/>
    </source>
</evidence>
<protein>
    <recommendedName>
        <fullName evidence="5">PASTA domain-containing protein</fullName>
    </recommendedName>
</protein>
<dbReference type="Proteomes" id="UP001595699">
    <property type="component" value="Unassembled WGS sequence"/>
</dbReference>
<evidence type="ECO:0000313" key="3">
    <source>
        <dbReference type="EMBL" id="MFC3766614.1"/>
    </source>
</evidence>
<reference evidence="4" key="1">
    <citation type="journal article" date="2019" name="Int. J. Syst. Evol. Microbiol.">
        <title>The Global Catalogue of Microorganisms (GCM) 10K type strain sequencing project: providing services to taxonomists for standard genome sequencing and annotation.</title>
        <authorList>
            <consortium name="The Broad Institute Genomics Platform"/>
            <consortium name="The Broad Institute Genome Sequencing Center for Infectious Disease"/>
            <person name="Wu L."/>
            <person name="Ma J."/>
        </authorList>
    </citation>
    <scope>NUCLEOTIDE SEQUENCE [LARGE SCALE GENOMIC DNA]</scope>
    <source>
        <strain evidence="4">CGMCC 4.7241</strain>
    </source>
</reference>
<accession>A0ABV7YRE7</accession>
<evidence type="ECO:0000256" key="1">
    <source>
        <dbReference type="SAM" id="MobiDB-lite"/>
    </source>
</evidence>
<name>A0ABV7YRE7_9ACTN</name>
<dbReference type="PROSITE" id="PS51257">
    <property type="entry name" value="PROKAR_LIPOPROTEIN"/>
    <property type="match status" value="1"/>
</dbReference>
<feature type="region of interest" description="Disordered" evidence="1">
    <location>
        <begin position="22"/>
        <end position="43"/>
    </location>
</feature>
<comment type="caution">
    <text evidence="3">The sequence shown here is derived from an EMBL/GenBank/DDBJ whole genome shotgun (WGS) entry which is preliminary data.</text>
</comment>
<organism evidence="3 4">
    <name type="scientific">Tenggerimyces flavus</name>
    <dbReference type="NCBI Taxonomy" id="1708749"/>
    <lineage>
        <taxon>Bacteria</taxon>
        <taxon>Bacillati</taxon>
        <taxon>Actinomycetota</taxon>
        <taxon>Actinomycetes</taxon>
        <taxon>Propionibacteriales</taxon>
        <taxon>Nocardioidaceae</taxon>
        <taxon>Tenggerimyces</taxon>
    </lineage>
</organism>
<dbReference type="Gene3D" id="3.30.10.20">
    <property type="match status" value="2"/>
</dbReference>
<proteinExistence type="predicted"/>
<sequence length="226" mass="23094">MTVRTRVAWVVVLAFAAACGPTAEPAAPGTSKPPAPTTSSSRAELPDLVGKGLQFAQDTAQAAGFVTLTSHDASGRERLQVSDRNWKVCFQSPPPGSADPKATVDFGVVRLEETCPAKDAPPSSRAPSAPAAMPSLVGKSLRVAEEALGANASATVRDASGKDRAVLVSTNWQVCAQDPAPGAAYDGVPVTLDVVKYGENCPSPALAPTFRPAVGSTGPAMGPMIM</sequence>
<keyword evidence="2" id="KW-0732">Signal</keyword>
<dbReference type="EMBL" id="JBHRZH010000056">
    <property type="protein sequence ID" value="MFC3766614.1"/>
    <property type="molecule type" value="Genomic_DNA"/>
</dbReference>
<feature type="chain" id="PRO_5046005820" description="PASTA domain-containing protein" evidence="2">
    <location>
        <begin position="24"/>
        <end position="226"/>
    </location>
</feature>
<dbReference type="RefSeq" id="WP_205118151.1">
    <property type="nucleotide sequence ID" value="NZ_JAFBCM010000001.1"/>
</dbReference>
<gene>
    <name evidence="3" type="ORF">ACFOUW_37700</name>
</gene>
<evidence type="ECO:0000256" key="2">
    <source>
        <dbReference type="SAM" id="SignalP"/>
    </source>
</evidence>
<feature type="signal peptide" evidence="2">
    <location>
        <begin position="1"/>
        <end position="23"/>
    </location>
</feature>
<evidence type="ECO:0008006" key="5">
    <source>
        <dbReference type="Google" id="ProtNLM"/>
    </source>
</evidence>